<evidence type="ECO:0008006" key="12">
    <source>
        <dbReference type="Google" id="ProtNLM"/>
    </source>
</evidence>
<comment type="similarity">
    <text evidence="2">Belongs to the plant ureide permease (TC 2.A.7.19) family.</text>
</comment>
<dbReference type="EMBL" id="HBFS01002106">
    <property type="protein sequence ID" value="CAD8908278.1"/>
    <property type="molecule type" value="Transcribed_RNA"/>
</dbReference>
<keyword evidence="3" id="KW-0813">Transport</keyword>
<feature type="transmembrane region" description="Helical" evidence="10">
    <location>
        <begin position="396"/>
        <end position="417"/>
    </location>
</feature>
<proteinExistence type="inferred from homology"/>
<evidence type="ECO:0000256" key="6">
    <source>
        <dbReference type="ARBA" id="ARBA00022840"/>
    </source>
</evidence>
<dbReference type="GO" id="GO:0016020">
    <property type="term" value="C:membrane"/>
    <property type="evidence" value="ECO:0007669"/>
    <property type="project" value="UniProtKB-SubCell"/>
</dbReference>
<dbReference type="InterPro" id="IPR030189">
    <property type="entry name" value="UPS_plant"/>
</dbReference>
<keyword evidence="5" id="KW-0547">Nucleotide-binding</keyword>
<evidence type="ECO:0000256" key="10">
    <source>
        <dbReference type="SAM" id="Phobius"/>
    </source>
</evidence>
<evidence type="ECO:0000256" key="4">
    <source>
        <dbReference type="ARBA" id="ARBA00022692"/>
    </source>
</evidence>
<evidence type="ECO:0000256" key="5">
    <source>
        <dbReference type="ARBA" id="ARBA00022741"/>
    </source>
</evidence>
<comment type="subcellular location">
    <subcellularLocation>
        <location evidence="1">Membrane</location>
        <topology evidence="1">Multi-pass membrane protein</topology>
    </subcellularLocation>
</comment>
<feature type="transmembrane region" description="Helical" evidence="10">
    <location>
        <begin position="44"/>
        <end position="66"/>
    </location>
</feature>
<dbReference type="GO" id="GO:0022857">
    <property type="term" value="F:transmembrane transporter activity"/>
    <property type="evidence" value="ECO:0007669"/>
    <property type="project" value="InterPro"/>
</dbReference>
<accession>A0A7S1C312</accession>
<dbReference type="PANTHER" id="PTHR31081">
    <property type="entry name" value="UREIDE PERMEASE 1-RELATED-RELATED"/>
    <property type="match status" value="1"/>
</dbReference>
<evidence type="ECO:0000256" key="9">
    <source>
        <dbReference type="SAM" id="MobiDB-lite"/>
    </source>
</evidence>
<dbReference type="Pfam" id="PF07168">
    <property type="entry name" value="Ureide_permease"/>
    <property type="match status" value="2"/>
</dbReference>
<feature type="transmembrane region" description="Helical" evidence="10">
    <location>
        <begin position="117"/>
        <end position="134"/>
    </location>
</feature>
<dbReference type="InterPro" id="IPR009834">
    <property type="entry name" value="Ureide_permease"/>
</dbReference>
<keyword evidence="4 10" id="KW-0812">Transmembrane</keyword>
<feature type="transmembrane region" description="Helical" evidence="10">
    <location>
        <begin position="140"/>
        <end position="160"/>
    </location>
</feature>
<feature type="transmembrane region" description="Helical" evidence="10">
    <location>
        <begin position="253"/>
        <end position="273"/>
    </location>
</feature>
<feature type="transmembrane region" description="Helical" evidence="10">
    <location>
        <begin position="367"/>
        <end position="384"/>
    </location>
</feature>
<protein>
    <recommendedName>
        <fullName evidence="12">EamA domain-containing protein</fullName>
    </recommendedName>
</protein>
<dbReference type="PANTHER" id="PTHR31081:SF17">
    <property type="entry name" value="UREIDE PERMEASE"/>
    <property type="match status" value="1"/>
</dbReference>
<feature type="region of interest" description="Disordered" evidence="9">
    <location>
        <begin position="190"/>
        <end position="215"/>
    </location>
</feature>
<feature type="transmembrane region" description="Helical" evidence="10">
    <location>
        <begin position="293"/>
        <end position="312"/>
    </location>
</feature>
<feature type="transmembrane region" description="Helical" evidence="10">
    <location>
        <begin position="333"/>
        <end position="355"/>
    </location>
</feature>
<reference evidence="11" key="1">
    <citation type="submission" date="2021-01" db="EMBL/GenBank/DDBJ databases">
        <authorList>
            <person name="Corre E."/>
            <person name="Pelletier E."/>
            <person name="Niang G."/>
            <person name="Scheremetjew M."/>
            <person name="Finn R."/>
            <person name="Kale V."/>
            <person name="Holt S."/>
            <person name="Cochrane G."/>
            <person name="Meng A."/>
            <person name="Brown T."/>
            <person name="Cohen L."/>
        </authorList>
    </citation>
    <scope>NUCLEOTIDE SEQUENCE</scope>
    <source>
        <strain evidence="11">Ms1</strain>
    </source>
</reference>
<name>A0A7S1C312_9STRA</name>
<keyword evidence="8 10" id="KW-0472">Membrane</keyword>
<organism evidence="11">
    <name type="scientific">Bicosoecida sp. CB-2014</name>
    <dbReference type="NCBI Taxonomy" id="1486930"/>
    <lineage>
        <taxon>Eukaryota</taxon>
        <taxon>Sar</taxon>
        <taxon>Stramenopiles</taxon>
        <taxon>Bigyra</taxon>
        <taxon>Opalozoa</taxon>
        <taxon>Bicosoecida</taxon>
    </lineage>
</organism>
<evidence type="ECO:0000256" key="2">
    <source>
        <dbReference type="ARBA" id="ARBA00005931"/>
    </source>
</evidence>
<dbReference type="GO" id="GO:0005524">
    <property type="term" value="F:ATP binding"/>
    <property type="evidence" value="ECO:0007669"/>
    <property type="project" value="UniProtKB-KW"/>
</dbReference>
<evidence type="ECO:0000313" key="11">
    <source>
        <dbReference type="EMBL" id="CAD8908278.1"/>
    </source>
</evidence>
<feature type="compositionally biased region" description="Gly residues" evidence="9">
    <location>
        <begin position="190"/>
        <end position="199"/>
    </location>
</feature>
<evidence type="ECO:0000256" key="7">
    <source>
        <dbReference type="ARBA" id="ARBA00022989"/>
    </source>
</evidence>
<keyword evidence="6" id="KW-0067">ATP-binding</keyword>
<keyword evidence="7 10" id="KW-1133">Transmembrane helix</keyword>
<feature type="transmembrane region" description="Helical" evidence="10">
    <location>
        <begin position="12"/>
        <end position="32"/>
    </location>
</feature>
<evidence type="ECO:0000256" key="3">
    <source>
        <dbReference type="ARBA" id="ARBA00022448"/>
    </source>
</evidence>
<evidence type="ECO:0000256" key="8">
    <source>
        <dbReference type="ARBA" id="ARBA00023136"/>
    </source>
</evidence>
<gene>
    <name evidence="11" type="ORF">BSP0115_LOCUS1482</name>
</gene>
<feature type="transmembrane region" description="Helical" evidence="10">
    <location>
        <begin position="86"/>
        <end position="110"/>
    </location>
</feature>
<dbReference type="AlphaFoldDB" id="A0A7S1C312"/>
<sequence>MVLQLEDKAVAFLMMVATTVLLGSWPSVFKVVERRGMRTEHAYLDYSPGNFVVALALALTVGNMGAALPGEPNFSDNLVDDNARRIFFAALGGATLCIGNLLFVFGIGLVGVSIAQPLQASLTVVFGTTINYLLQPDKTQPLPLFIGILLAVVAIVLGSLSHSGVVRARQAARAAATGGLAKEASWAGGLSGAEQGRGGDGADHDDDGGAGGSHPHIVLRETSAGALAPLIDGDAGDLPAGAKGKRARTRNPLTGILVCVASGLVTAAFSPLFNLATNAAYLTADKPLTVYTAFFYFSAAFGACSLATNLWLMYRPPFGGEPSTVAAWCATPVALRLAILGAGVVCGTGNALQFVAGKIANFAASDIMAQANPLVGAFYGLLVFHEYDGAPRVARWQLAGMFASYLASVVFVALSFLDK</sequence>
<evidence type="ECO:0000256" key="1">
    <source>
        <dbReference type="ARBA" id="ARBA00004141"/>
    </source>
</evidence>